<name>A0A916XWU0_9FLAO</name>
<evidence type="ECO:0000313" key="2">
    <source>
        <dbReference type="Proteomes" id="UP000625735"/>
    </source>
</evidence>
<reference evidence="1" key="2">
    <citation type="submission" date="2020-09" db="EMBL/GenBank/DDBJ databases">
        <authorList>
            <person name="Sun Q."/>
            <person name="Zhou Y."/>
        </authorList>
    </citation>
    <scope>NUCLEOTIDE SEQUENCE</scope>
    <source>
        <strain evidence="1">CGMCC 1.12506</strain>
    </source>
</reference>
<protein>
    <submittedName>
        <fullName evidence="1">Uncharacterized protein</fullName>
    </submittedName>
</protein>
<accession>A0A916XWU0</accession>
<gene>
    <name evidence="1" type="ORF">GCM10011343_05360</name>
</gene>
<reference evidence="1" key="1">
    <citation type="journal article" date="2014" name="Int. J. Syst. Evol. Microbiol.">
        <title>Complete genome sequence of Corynebacterium casei LMG S-19264T (=DSM 44701T), isolated from a smear-ripened cheese.</title>
        <authorList>
            <consortium name="US DOE Joint Genome Institute (JGI-PGF)"/>
            <person name="Walter F."/>
            <person name="Albersmeier A."/>
            <person name="Kalinowski J."/>
            <person name="Ruckert C."/>
        </authorList>
    </citation>
    <scope>NUCLEOTIDE SEQUENCE</scope>
    <source>
        <strain evidence="1">CGMCC 1.12506</strain>
    </source>
</reference>
<organism evidence="1 2">
    <name type="scientific">Flavobacterium orientale</name>
    <dbReference type="NCBI Taxonomy" id="1756020"/>
    <lineage>
        <taxon>Bacteria</taxon>
        <taxon>Pseudomonadati</taxon>
        <taxon>Bacteroidota</taxon>
        <taxon>Flavobacteriia</taxon>
        <taxon>Flavobacteriales</taxon>
        <taxon>Flavobacteriaceae</taxon>
        <taxon>Flavobacterium</taxon>
    </lineage>
</organism>
<sequence>MARQKGIIKLSGTIGGINFYETKDGSFAREEGGGFNSEAIKTKDSMAPVRENASEFAQVSRVGSLFCRGLLPFLQTCKDTKRYRRMVSLLQEIKTLDAVSERGKRTTTLGLATPMGKKLWWEFDLTERSPEDLLPGTYQVAAGSTGLTVSDLDLSRLVFPKGATLVELRYGVLDVDFTALTFQLHMAAPLFLDKDFADSSVSLALDGGIVMTGTLFPVVGVRFYQVVGGEKYLFKEAIWQGVRFMGE</sequence>
<dbReference type="EMBL" id="BMFG01000002">
    <property type="protein sequence ID" value="GGD17585.1"/>
    <property type="molecule type" value="Genomic_DNA"/>
</dbReference>
<dbReference type="AlphaFoldDB" id="A0A916XWU0"/>
<proteinExistence type="predicted"/>
<evidence type="ECO:0000313" key="1">
    <source>
        <dbReference type="EMBL" id="GGD17585.1"/>
    </source>
</evidence>
<comment type="caution">
    <text evidence="1">The sequence shown here is derived from an EMBL/GenBank/DDBJ whole genome shotgun (WGS) entry which is preliminary data.</text>
</comment>
<dbReference type="RefSeq" id="WP_188360979.1">
    <property type="nucleotide sequence ID" value="NZ_BMFG01000002.1"/>
</dbReference>
<keyword evidence="2" id="KW-1185">Reference proteome</keyword>
<dbReference type="Proteomes" id="UP000625735">
    <property type="component" value="Unassembled WGS sequence"/>
</dbReference>